<protein>
    <submittedName>
        <fullName evidence="2">Uncharacterized protein</fullName>
    </submittedName>
</protein>
<evidence type="ECO:0000313" key="3">
    <source>
        <dbReference type="Proteomes" id="UP000305095"/>
    </source>
</evidence>
<feature type="transmembrane region" description="Helical" evidence="1">
    <location>
        <begin position="96"/>
        <end position="121"/>
    </location>
</feature>
<keyword evidence="1" id="KW-0812">Transmembrane</keyword>
<organism evidence="2 3">
    <name type="scientific">Bradyrhizobium elkanii</name>
    <dbReference type="NCBI Taxonomy" id="29448"/>
    <lineage>
        <taxon>Bacteria</taxon>
        <taxon>Pseudomonadati</taxon>
        <taxon>Pseudomonadota</taxon>
        <taxon>Alphaproteobacteria</taxon>
        <taxon>Hyphomicrobiales</taxon>
        <taxon>Nitrobacteraceae</taxon>
        <taxon>Bradyrhizobium</taxon>
    </lineage>
</organism>
<reference evidence="2 3" key="1">
    <citation type="submission" date="2019-05" db="EMBL/GenBank/DDBJ databases">
        <title>Draft Genome of Bradyrhizobium elkanii strain SEMIA 938, Used in Commercial Inoculants for Lupinus spp. in Brazil.</title>
        <authorList>
            <person name="Hungria M."/>
            <person name="Delamuta J.R.M."/>
            <person name="Ribeiro R.A."/>
            <person name="Nogueira M.A."/>
        </authorList>
    </citation>
    <scope>NUCLEOTIDE SEQUENCE [LARGE SCALE GENOMIC DNA]</scope>
    <source>
        <strain evidence="2 3">Semia 938</strain>
    </source>
</reference>
<evidence type="ECO:0000256" key="1">
    <source>
        <dbReference type="SAM" id="Phobius"/>
    </source>
</evidence>
<proteinExistence type="predicted"/>
<accession>A0A4U6RIU5</accession>
<sequence>MIGKSEQDLTMRDQKLADIKEKGVAEARRLFWIVLYLWVLLGLFAVHRSIVLNQQHVLYHQGFAFINALVLAKIMFIAEAFNVAEDMKHKPLIYPIVYKSAVYAVILMSFHVVEDALAGLWRGKTLSESIPSLGGGNPEEILVMALIMFVVLMPFFALREVGRDIGDDKLYEQFFVRRTKYIPVQS</sequence>
<evidence type="ECO:0000313" key="2">
    <source>
        <dbReference type="EMBL" id="TKV73548.1"/>
    </source>
</evidence>
<dbReference type="Proteomes" id="UP000305095">
    <property type="component" value="Unassembled WGS sequence"/>
</dbReference>
<keyword evidence="1" id="KW-1133">Transmembrane helix</keyword>
<gene>
    <name evidence="2" type="ORF">FDV58_37045</name>
</gene>
<dbReference type="EMBL" id="SZZP01000035">
    <property type="protein sequence ID" value="TKV73548.1"/>
    <property type="molecule type" value="Genomic_DNA"/>
</dbReference>
<feature type="transmembrane region" description="Helical" evidence="1">
    <location>
        <begin position="62"/>
        <end position="84"/>
    </location>
</feature>
<keyword evidence="1" id="KW-0472">Membrane</keyword>
<name>A0A4U6RIU5_BRAEL</name>
<feature type="transmembrane region" description="Helical" evidence="1">
    <location>
        <begin position="141"/>
        <end position="158"/>
    </location>
</feature>
<feature type="transmembrane region" description="Helical" evidence="1">
    <location>
        <begin position="30"/>
        <end position="50"/>
    </location>
</feature>
<dbReference type="AlphaFoldDB" id="A0A4U6RIU5"/>
<comment type="caution">
    <text evidence="2">The sequence shown here is derived from an EMBL/GenBank/DDBJ whole genome shotgun (WGS) entry which is preliminary data.</text>
</comment>